<sequence>MVHEHHQWLADVNDWIVETYRREQEKSRQPSNIQEIGHSNESLWDEVLTEWLPAQYEVRKNKYLLLETSDGPVMTKEHDLVVFHPHYPMALRKKHQVLAAGVAAVFSVKRTVKRAHVLEAYEDAAVLRRGMKIRDTTPRECLAPPVFFGLLGESSQWSQADGGKKKIKKLVDEQDHQVEKPREGLDVLCIADLGHWVRSTSIVRAETWRNMQMPLSLATNLPQQLVDLFTGGDAVFSGLRHRYDDPQPLSPLTHLIGTLWWKLAINDPTVRPLADGFRFTDTYPSGGELAFKNWKLSDLTTQHTVNSVGRGFIPNSDWQYLF</sequence>
<accession>A0A0M2K2Z3</accession>
<comment type="caution">
    <text evidence="2">The sequence shown here is derived from an EMBL/GenBank/DDBJ whole genome shotgun (WGS) entry which is preliminary data.</text>
</comment>
<reference evidence="2 3" key="1">
    <citation type="journal article" date="2015" name="Genome Announc.">
        <title>Draft Genome Sequence of Mycobacterium obuense Strain UC1, Isolated from Patient Sputum.</title>
        <authorList>
            <person name="Greninger A.L."/>
            <person name="Cunningham G."/>
            <person name="Hsu E.D."/>
            <person name="Yu J.M."/>
            <person name="Chiu C.Y."/>
            <person name="Miller S."/>
        </authorList>
    </citation>
    <scope>NUCLEOTIDE SEQUENCE [LARGE SCALE GENOMIC DNA]</scope>
    <source>
        <strain evidence="2 3">UC1</strain>
    </source>
</reference>
<protein>
    <recommendedName>
        <fullName evidence="1">DUF6602 domain-containing protein</fullName>
    </recommendedName>
</protein>
<name>A0A0M2K2Z3_9MYCO</name>
<dbReference type="EMBL" id="LAUZ02000002">
    <property type="protein sequence ID" value="KKF03732.1"/>
    <property type="molecule type" value="Genomic_DNA"/>
</dbReference>
<dbReference type="PATRIC" id="fig|1807.13.peg.251"/>
<dbReference type="OrthoDB" id="8264568at2"/>
<organism evidence="2 3">
    <name type="scientific">Mycolicibacterium obuense</name>
    <dbReference type="NCBI Taxonomy" id="1807"/>
    <lineage>
        <taxon>Bacteria</taxon>
        <taxon>Bacillati</taxon>
        <taxon>Actinomycetota</taxon>
        <taxon>Actinomycetes</taxon>
        <taxon>Mycobacteriales</taxon>
        <taxon>Mycobacteriaceae</taxon>
        <taxon>Mycolicibacterium</taxon>
    </lineage>
</organism>
<proteinExistence type="predicted"/>
<feature type="domain" description="DUF6602" evidence="1">
    <location>
        <begin position="28"/>
        <end position="129"/>
    </location>
</feature>
<dbReference type="AlphaFoldDB" id="A0A0M2K2Z3"/>
<evidence type="ECO:0000313" key="3">
    <source>
        <dbReference type="Proteomes" id="UP000034150"/>
    </source>
</evidence>
<dbReference type="InterPro" id="IPR046537">
    <property type="entry name" value="DUF6602"/>
</dbReference>
<keyword evidence="3" id="KW-1185">Reference proteome</keyword>
<dbReference type="Proteomes" id="UP000034150">
    <property type="component" value="Unassembled WGS sequence"/>
</dbReference>
<dbReference type="RefSeq" id="WP_046361280.1">
    <property type="nucleotide sequence ID" value="NZ_LAUZ02000002.1"/>
</dbReference>
<gene>
    <name evidence="2" type="ORF">WN67_01400</name>
</gene>
<evidence type="ECO:0000313" key="2">
    <source>
        <dbReference type="EMBL" id="KKF03732.1"/>
    </source>
</evidence>
<dbReference type="Pfam" id="PF20247">
    <property type="entry name" value="DUF6602"/>
    <property type="match status" value="1"/>
</dbReference>
<evidence type="ECO:0000259" key="1">
    <source>
        <dbReference type="Pfam" id="PF20247"/>
    </source>
</evidence>